<evidence type="ECO:0000313" key="1">
    <source>
        <dbReference type="EMBL" id="GAA0963264.1"/>
    </source>
</evidence>
<sequence>MVTLTSTDCLRELADRLTDRGLRVRIDQPIGRPRALHVSNPGVSGSAETVFLEDRALWWSWGDLLAAESNLDAAAAGICRLLGAPAPSWN</sequence>
<reference evidence="2" key="1">
    <citation type="journal article" date="2019" name="Int. J. Syst. Evol. Microbiol.">
        <title>The Global Catalogue of Microorganisms (GCM) 10K type strain sequencing project: providing services to taxonomists for standard genome sequencing and annotation.</title>
        <authorList>
            <consortium name="The Broad Institute Genomics Platform"/>
            <consortium name="The Broad Institute Genome Sequencing Center for Infectious Disease"/>
            <person name="Wu L."/>
            <person name="Ma J."/>
        </authorList>
    </citation>
    <scope>NUCLEOTIDE SEQUENCE [LARGE SCALE GENOMIC DNA]</scope>
    <source>
        <strain evidence="2">JCM 10696</strain>
    </source>
</reference>
<accession>A0ABP4CCX0</accession>
<comment type="caution">
    <text evidence="1">The sequence shown here is derived from an EMBL/GenBank/DDBJ whole genome shotgun (WGS) entry which is preliminary data.</text>
</comment>
<organism evidence="1 2">
    <name type="scientific">Actinocorallia libanotica</name>
    <dbReference type="NCBI Taxonomy" id="46162"/>
    <lineage>
        <taxon>Bacteria</taxon>
        <taxon>Bacillati</taxon>
        <taxon>Actinomycetota</taxon>
        <taxon>Actinomycetes</taxon>
        <taxon>Streptosporangiales</taxon>
        <taxon>Thermomonosporaceae</taxon>
        <taxon>Actinocorallia</taxon>
    </lineage>
</organism>
<dbReference type="EMBL" id="BAAAHH010000029">
    <property type="protein sequence ID" value="GAA0963264.1"/>
    <property type="molecule type" value="Genomic_DNA"/>
</dbReference>
<evidence type="ECO:0000313" key="2">
    <source>
        <dbReference type="Proteomes" id="UP001500665"/>
    </source>
</evidence>
<dbReference type="RefSeq" id="WP_344244243.1">
    <property type="nucleotide sequence ID" value="NZ_BAAAHH010000029.1"/>
</dbReference>
<keyword evidence="2" id="KW-1185">Reference proteome</keyword>
<protein>
    <submittedName>
        <fullName evidence="1">Uncharacterized protein</fullName>
    </submittedName>
</protein>
<proteinExistence type="predicted"/>
<name>A0ABP4CCX0_9ACTN</name>
<gene>
    <name evidence="1" type="ORF">GCM10009550_58630</name>
</gene>
<dbReference type="Proteomes" id="UP001500665">
    <property type="component" value="Unassembled WGS sequence"/>
</dbReference>